<comment type="caution">
    <text evidence="3">The sequence shown here is derived from an EMBL/GenBank/DDBJ whole genome shotgun (WGS) entry which is preliminary data.</text>
</comment>
<evidence type="ECO:0000256" key="1">
    <source>
        <dbReference type="SAM" id="Phobius"/>
    </source>
</evidence>
<evidence type="ECO:0000259" key="2">
    <source>
        <dbReference type="Pfam" id="PF01957"/>
    </source>
</evidence>
<feature type="transmembrane region" description="Helical" evidence="1">
    <location>
        <begin position="46"/>
        <end position="67"/>
    </location>
</feature>
<evidence type="ECO:0000313" key="3">
    <source>
        <dbReference type="EMBL" id="MFG6461350.1"/>
    </source>
</evidence>
<dbReference type="Proteomes" id="UP001606302">
    <property type="component" value="Unassembled WGS sequence"/>
</dbReference>
<dbReference type="InterPro" id="IPR002810">
    <property type="entry name" value="NfeD-like_C"/>
</dbReference>
<keyword evidence="1" id="KW-0472">Membrane</keyword>
<dbReference type="RefSeq" id="WP_394510209.1">
    <property type="nucleotide sequence ID" value="NZ_JBIGHX010000002.1"/>
</dbReference>
<proteinExistence type="predicted"/>
<keyword evidence="1" id="KW-1133">Transmembrane helix</keyword>
<dbReference type="EMBL" id="JBIGHX010000002">
    <property type="protein sequence ID" value="MFG6461350.1"/>
    <property type="molecule type" value="Genomic_DNA"/>
</dbReference>
<name>A0ABW7GHD8_9BURK</name>
<keyword evidence="1" id="KW-0812">Transmembrane</keyword>
<gene>
    <name evidence="3" type="ORF">ACG04Q_07160</name>
</gene>
<dbReference type="Pfam" id="PF01957">
    <property type="entry name" value="NfeD"/>
    <property type="match status" value="1"/>
</dbReference>
<accession>A0ABW7GHD8</accession>
<protein>
    <submittedName>
        <fullName evidence="3">NfeD family protein</fullName>
    </submittedName>
</protein>
<reference evidence="3 4" key="1">
    <citation type="submission" date="2024-08" db="EMBL/GenBank/DDBJ databases">
        <authorList>
            <person name="Lu H."/>
        </authorList>
    </citation>
    <scope>NUCLEOTIDE SEQUENCE [LARGE SCALE GENOMIC DNA]</scope>
    <source>
        <strain evidence="3 4">DXS20W</strain>
    </source>
</reference>
<evidence type="ECO:0000313" key="4">
    <source>
        <dbReference type="Proteomes" id="UP001606302"/>
    </source>
</evidence>
<sequence length="142" mass="14827">MDWNWATVWWIVAGLLVATELASGSFYLLMLAVGAAAGALAAHLGLAPAGQMLAAALLGGAAVMAWYRHRSQAPKAAPAASNPDVNLDIGQSVHVDSWSGEGLTQVHYRGAAWQARFIGSAPAQGGRHIIRAIEGSCLLLDR</sequence>
<organism evidence="3 4">
    <name type="scientific">Pelomonas lactea</name>
    <dbReference type="NCBI Taxonomy" id="3299030"/>
    <lineage>
        <taxon>Bacteria</taxon>
        <taxon>Pseudomonadati</taxon>
        <taxon>Pseudomonadota</taxon>
        <taxon>Betaproteobacteria</taxon>
        <taxon>Burkholderiales</taxon>
        <taxon>Sphaerotilaceae</taxon>
        <taxon>Roseateles</taxon>
    </lineage>
</organism>
<feature type="domain" description="NfeD-like C-terminal" evidence="2">
    <location>
        <begin position="86"/>
        <end position="139"/>
    </location>
</feature>
<feature type="transmembrane region" description="Helical" evidence="1">
    <location>
        <begin position="7"/>
        <end position="40"/>
    </location>
</feature>
<keyword evidence="4" id="KW-1185">Reference proteome</keyword>